<sequence length="755" mass="83566">MEKINNRFNLENNLSATLKQGIQFKKYQHKIVTNPQTEKIAFDLEKSDTSEVPGFYTLNDDPSNIVEGFATATQTPAAQMVQLGVLQAEYNKLIEKFNTEKQKLVTSANSYIDGISSSTNPYLNKNVTTKSDGKTYYITGEGVAKLYPSVEIYNQVIGKNNCPTTTQQIDSLPAYVNTTNGSPMIVGQQCGNEGKNVVVNNIIDNTESTYVGCYNDVLSSPAMTKMSNGSQIYNFNSCKQAAIDTGNIYFGLQNLNPTTNKSSCYVSKDLAKSTKYQKSTTACKSDNDGYIYGAKSVNAIYKTPDTTYVGVFKEKPVRSMSRINNGSQTFTYETCKKEAVNRNKKYFGLQNFNTKTQLAACCVGDDYNNISKYGESTESYTGKSDSKTYGASWSNAVYQIDTKKSDYIGCYNDNEASPSMTNVGNNATNYSFKTCQKEAINSGKQYFALQGGKKGSSKCFVSDDLQTAQKYGIYKPCIESASDKNTYGVSGNNALYKMNESGNPSFIGKIGYVDGNDKLMEYPSGMIIPGTNYSKYVGYDSMVSSMKTMTNTTYNDCVTACNSSNNYYGFVFDNSTKTGFLKGKDILNPSLKVPNPNRDLYVRDVKTKNANMSCNRNSVTINSNIWKKYSKGSIMTPNTTCSLTSTLSSQNKKIAALQNQIGQVGSQIISILKNLKNQTDDVKSKIGINSSKIEADLVMYNDTINDIINYKKGEDNMNNITKDTNLLVLYQNYNYMFWSILAISTMIISMKMMGK</sequence>
<dbReference type="EMBL" id="MN739917">
    <property type="protein sequence ID" value="QHT77444.1"/>
    <property type="molecule type" value="Genomic_DNA"/>
</dbReference>
<keyword evidence="1" id="KW-0472">Membrane</keyword>
<evidence type="ECO:0000256" key="1">
    <source>
        <dbReference type="SAM" id="Phobius"/>
    </source>
</evidence>
<organism evidence="2">
    <name type="scientific">viral metagenome</name>
    <dbReference type="NCBI Taxonomy" id="1070528"/>
    <lineage>
        <taxon>unclassified sequences</taxon>
        <taxon>metagenomes</taxon>
        <taxon>organismal metagenomes</taxon>
    </lineage>
</organism>
<protein>
    <submittedName>
        <fullName evidence="2">Uncharacterized protein</fullName>
    </submittedName>
</protein>
<reference evidence="2" key="1">
    <citation type="journal article" date="2020" name="Nature">
        <title>Giant virus diversity and host interactions through global metagenomics.</title>
        <authorList>
            <person name="Schulz F."/>
            <person name="Roux S."/>
            <person name="Paez-Espino D."/>
            <person name="Jungbluth S."/>
            <person name="Walsh D.A."/>
            <person name="Denef V.J."/>
            <person name="McMahon K.D."/>
            <person name="Konstantinidis K.T."/>
            <person name="Eloe-Fadrosh E.A."/>
            <person name="Kyrpides N.C."/>
            <person name="Woyke T."/>
        </authorList>
    </citation>
    <scope>NUCLEOTIDE SEQUENCE</scope>
    <source>
        <strain evidence="2">GVMAG-M-3300023179-86</strain>
    </source>
</reference>
<accession>A0A6C0HAE4</accession>
<feature type="transmembrane region" description="Helical" evidence="1">
    <location>
        <begin position="735"/>
        <end position="754"/>
    </location>
</feature>
<keyword evidence="1" id="KW-0812">Transmembrane</keyword>
<evidence type="ECO:0000313" key="2">
    <source>
        <dbReference type="EMBL" id="QHT77444.1"/>
    </source>
</evidence>
<proteinExistence type="predicted"/>
<keyword evidence="1" id="KW-1133">Transmembrane helix</keyword>
<dbReference type="AlphaFoldDB" id="A0A6C0HAE4"/>
<name>A0A6C0HAE4_9ZZZZ</name>